<evidence type="ECO:0000313" key="3">
    <source>
        <dbReference type="EMBL" id="CAI8608993.1"/>
    </source>
</evidence>
<gene>
    <name evidence="3" type="ORF">VFH_IV111800</name>
</gene>
<dbReference type="Proteomes" id="UP001157006">
    <property type="component" value="Chromosome 4"/>
</dbReference>
<keyword evidence="4" id="KW-1185">Reference proteome</keyword>
<protein>
    <submittedName>
        <fullName evidence="3">Uncharacterized protein</fullName>
    </submittedName>
</protein>
<evidence type="ECO:0000256" key="2">
    <source>
        <dbReference type="SAM" id="SignalP"/>
    </source>
</evidence>
<organism evidence="3 4">
    <name type="scientific">Vicia faba</name>
    <name type="common">Broad bean</name>
    <name type="synonym">Faba vulgaris</name>
    <dbReference type="NCBI Taxonomy" id="3906"/>
    <lineage>
        <taxon>Eukaryota</taxon>
        <taxon>Viridiplantae</taxon>
        <taxon>Streptophyta</taxon>
        <taxon>Embryophyta</taxon>
        <taxon>Tracheophyta</taxon>
        <taxon>Spermatophyta</taxon>
        <taxon>Magnoliopsida</taxon>
        <taxon>eudicotyledons</taxon>
        <taxon>Gunneridae</taxon>
        <taxon>Pentapetalae</taxon>
        <taxon>rosids</taxon>
        <taxon>fabids</taxon>
        <taxon>Fabales</taxon>
        <taxon>Fabaceae</taxon>
        <taxon>Papilionoideae</taxon>
        <taxon>50 kb inversion clade</taxon>
        <taxon>NPAAA clade</taxon>
        <taxon>Hologalegina</taxon>
        <taxon>IRL clade</taxon>
        <taxon>Fabeae</taxon>
        <taxon>Vicia</taxon>
    </lineage>
</organism>
<feature type="chain" id="PRO_5043807612" evidence="2">
    <location>
        <begin position="24"/>
        <end position="202"/>
    </location>
</feature>
<evidence type="ECO:0000256" key="1">
    <source>
        <dbReference type="SAM" id="MobiDB-lite"/>
    </source>
</evidence>
<proteinExistence type="predicted"/>
<dbReference type="EMBL" id="OX451739">
    <property type="protein sequence ID" value="CAI8608993.1"/>
    <property type="molecule type" value="Genomic_DNA"/>
</dbReference>
<keyword evidence="2" id="KW-0732">Signal</keyword>
<feature type="region of interest" description="Disordered" evidence="1">
    <location>
        <begin position="22"/>
        <end position="56"/>
    </location>
</feature>
<reference evidence="3 4" key="1">
    <citation type="submission" date="2023-01" db="EMBL/GenBank/DDBJ databases">
        <authorList>
            <person name="Kreplak J."/>
        </authorList>
    </citation>
    <scope>NUCLEOTIDE SEQUENCE [LARGE SCALE GENOMIC DNA]</scope>
</reference>
<accession>A0AAV1AH19</accession>
<feature type="compositionally biased region" description="Acidic residues" evidence="1">
    <location>
        <begin position="25"/>
        <end position="56"/>
    </location>
</feature>
<sequence>MWALRRTSIHLSLRCGFLSQADASSTEDDDGDGDNDDDHVEVEDQLTELDADGDSVESETCMLDCVEDGEKPEYELELLDTESVPAEKKSRSAKSQSELFKVVVNVSGLSVDSALNKLVAREKSIAPLSRESGTARRLVTKGEGIAAQFSVYSYIAYKNAKHLANGIRERMKAVNVFPNRALSDQFAEVDPFRKTPVSNLLD</sequence>
<evidence type="ECO:0000313" key="4">
    <source>
        <dbReference type="Proteomes" id="UP001157006"/>
    </source>
</evidence>
<dbReference type="AlphaFoldDB" id="A0AAV1AH19"/>
<feature type="signal peptide" evidence="2">
    <location>
        <begin position="1"/>
        <end position="23"/>
    </location>
</feature>
<name>A0AAV1AH19_VICFA</name>